<sequence>RYKEEWYSESIRKSVDEKNNIITGKEKGFFVRRTGSLSVGLNTKLYGLFNPNIGGLRSIRHVLTPALSFSYRPDFSELGFGYYTTYSDTSGEEIEYDRFGDALFGRTSSGKSKSLSMSLQNLIQVKTLTGETENKFDLLNISMSASYNFAAPQNSRKLSDLRTSIRLMKYANLTLSTVHSFYTFDPVTKRRTNTYLFDTSSSWQKKKFIQLTSLSASTSIRLKSRQPEEPQEVTEEAESDIFGEEAAVDAAVRE</sequence>
<dbReference type="InterPro" id="IPR045659">
    <property type="entry name" value="LptD_2"/>
</dbReference>
<reference evidence="3" key="1">
    <citation type="journal article" date="2014" name="Front. Microbiol.">
        <title>High frequency of phylogenetically diverse reductive dehalogenase-homologous genes in deep subseafloor sedimentary metagenomes.</title>
        <authorList>
            <person name="Kawai M."/>
            <person name="Futagami T."/>
            <person name="Toyoda A."/>
            <person name="Takaki Y."/>
            <person name="Nishi S."/>
            <person name="Hori S."/>
            <person name="Arai W."/>
            <person name="Tsubouchi T."/>
            <person name="Morono Y."/>
            <person name="Uchiyama I."/>
            <person name="Ito T."/>
            <person name="Fujiyama A."/>
            <person name="Inagaki F."/>
            <person name="Takami H."/>
        </authorList>
    </citation>
    <scope>NUCLEOTIDE SEQUENCE</scope>
    <source>
        <strain evidence="3">Expedition CK06-06</strain>
    </source>
</reference>
<gene>
    <name evidence="3" type="ORF">S01H1_60999</name>
</gene>
<accession>X0WPE3</accession>
<protein>
    <recommendedName>
        <fullName evidence="2">LPS-assembly protein LptD central domain-containing protein</fullName>
    </recommendedName>
</protein>
<dbReference type="Pfam" id="PF19838">
    <property type="entry name" value="LptD_2"/>
    <property type="match status" value="1"/>
</dbReference>
<feature type="non-terminal residue" evidence="3">
    <location>
        <position position="254"/>
    </location>
</feature>
<evidence type="ECO:0000259" key="2">
    <source>
        <dbReference type="Pfam" id="PF19838"/>
    </source>
</evidence>
<proteinExistence type="predicted"/>
<dbReference type="EMBL" id="BARS01039973">
    <property type="protein sequence ID" value="GAG25082.1"/>
    <property type="molecule type" value="Genomic_DNA"/>
</dbReference>
<feature type="non-terminal residue" evidence="3">
    <location>
        <position position="1"/>
    </location>
</feature>
<feature type="domain" description="LPS-assembly protein LptD central" evidence="2">
    <location>
        <begin position="2"/>
        <end position="181"/>
    </location>
</feature>
<dbReference type="AlphaFoldDB" id="X0WPE3"/>
<comment type="caution">
    <text evidence="3">The sequence shown here is derived from an EMBL/GenBank/DDBJ whole genome shotgun (WGS) entry which is preliminary data.</text>
</comment>
<evidence type="ECO:0000313" key="3">
    <source>
        <dbReference type="EMBL" id="GAG25082.1"/>
    </source>
</evidence>
<organism evidence="3">
    <name type="scientific">marine sediment metagenome</name>
    <dbReference type="NCBI Taxonomy" id="412755"/>
    <lineage>
        <taxon>unclassified sequences</taxon>
        <taxon>metagenomes</taxon>
        <taxon>ecological metagenomes</taxon>
    </lineage>
</organism>
<evidence type="ECO:0000256" key="1">
    <source>
        <dbReference type="SAM" id="MobiDB-lite"/>
    </source>
</evidence>
<feature type="region of interest" description="Disordered" evidence="1">
    <location>
        <begin position="221"/>
        <end position="240"/>
    </location>
</feature>
<name>X0WPE3_9ZZZZ</name>
<feature type="compositionally biased region" description="Acidic residues" evidence="1">
    <location>
        <begin position="229"/>
        <end position="240"/>
    </location>
</feature>